<keyword evidence="5" id="KW-1185">Reference proteome</keyword>
<feature type="signal peptide" evidence="2">
    <location>
        <begin position="1"/>
        <end position="23"/>
    </location>
</feature>
<dbReference type="InterPro" id="IPR018466">
    <property type="entry name" value="Kre9/Knh1-like_N"/>
</dbReference>
<name>A0A8H4QG42_9AGAR</name>
<dbReference type="Pfam" id="PF10342">
    <property type="entry name" value="Kre9_KNH"/>
    <property type="match status" value="1"/>
</dbReference>
<evidence type="ECO:0000256" key="2">
    <source>
        <dbReference type="SAM" id="SignalP"/>
    </source>
</evidence>
<evidence type="ECO:0000313" key="4">
    <source>
        <dbReference type="EMBL" id="KAF4610490.1"/>
    </source>
</evidence>
<protein>
    <recommendedName>
        <fullName evidence="3">Yeast cell wall synthesis Kre9/Knh1-like N-terminal domain-containing protein</fullName>
    </recommendedName>
</protein>
<dbReference type="AlphaFoldDB" id="A0A8H4QG42"/>
<gene>
    <name evidence="4" type="ORF">D9613_007227</name>
</gene>
<dbReference type="EMBL" id="JAACJL010000058">
    <property type="protein sequence ID" value="KAF4610490.1"/>
    <property type="molecule type" value="Genomic_DNA"/>
</dbReference>
<organism evidence="4 5">
    <name type="scientific">Agrocybe pediades</name>
    <dbReference type="NCBI Taxonomy" id="84607"/>
    <lineage>
        <taxon>Eukaryota</taxon>
        <taxon>Fungi</taxon>
        <taxon>Dikarya</taxon>
        <taxon>Basidiomycota</taxon>
        <taxon>Agaricomycotina</taxon>
        <taxon>Agaricomycetes</taxon>
        <taxon>Agaricomycetidae</taxon>
        <taxon>Agaricales</taxon>
        <taxon>Agaricineae</taxon>
        <taxon>Strophariaceae</taxon>
        <taxon>Agrocybe</taxon>
    </lineage>
</organism>
<dbReference type="Proteomes" id="UP000521872">
    <property type="component" value="Unassembled WGS sequence"/>
</dbReference>
<feature type="domain" description="Yeast cell wall synthesis Kre9/Knh1-like N-terminal" evidence="3">
    <location>
        <begin position="40"/>
        <end position="127"/>
    </location>
</feature>
<feature type="chain" id="PRO_5034816974" description="Yeast cell wall synthesis Kre9/Knh1-like N-terminal domain-containing protein" evidence="2">
    <location>
        <begin position="24"/>
        <end position="134"/>
    </location>
</feature>
<reference evidence="4 5" key="1">
    <citation type="submission" date="2019-12" db="EMBL/GenBank/DDBJ databases">
        <authorList>
            <person name="Floudas D."/>
            <person name="Bentzer J."/>
            <person name="Ahren D."/>
            <person name="Johansson T."/>
            <person name="Persson P."/>
            <person name="Tunlid A."/>
        </authorList>
    </citation>
    <scope>NUCLEOTIDE SEQUENCE [LARGE SCALE GENOMIC DNA]</scope>
    <source>
        <strain evidence="4 5">CBS 102.39</strain>
    </source>
</reference>
<keyword evidence="1 2" id="KW-0732">Signal</keyword>
<accession>A0A8H4QG42</accession>
<evidence type="ECO:0000259" key="3">
    <source>
        <dbReference type="Pfam" id="PF10342"/>
    </source>
</evidence>
<sequence>MKFTNMMTLAASLFIFAIFGAIATPVTLEKRDVFVPPVSSPRSGTVWKSGERHTVVWDTRNAPVNITNKVGVIRLRKDDLTTPLILASNFDILSGRQTVTVPNVVEGDDYQVVLFGDSGNFSPKFTIKGSGIQF</sequence>
<evidence type="ECO:0000313" key="5">
    <source>
        <dbReference type="Proteomes" id="UP000521872"/>
    </source>
</evidence>
<evidence type="ECO:0000256" key="1">
    <source>
        <dbReference type="ARBA" id="ARBA00022729"/>
    </source>
</evidence>
<comment type="caution">
    <text evidence="4">The sequence shown here is derived from an EMBL/GenBank/DDBJ whole genome shotgun (WGS) entry which is preliminary data.</text>
</comment>
<proteinExistence type="predicted"/>